<accession>A0A6D2L0X7</accession>
<evidence type="ECO:0000313" key="2">
    <source>
        <dbReference type="Proteomes" id="UP000467841"/>
    </source>
</evidence>
<dbReference type="AlphaFoldDB" id="A0A6D2L0X7"/>
<organism evidence="1 2">
    <name type="scientific">Microthlaspi erraticum</name>
    <dbReference type="NCBI Taxonomy" id="1685480"/>
    <lineage>
        <taxon>Eukaryota</taxon>
        <taxon>Viridiplantae</taxon>
        <taxon>Streptophyta</taxon>
        <taxon>Embryophyta</taxon>
        <taxon>Tracheophyta</taxon>
        <taxon>Spermatophyta</taxon>
        <taxon>Magnoliopsida</taxon>
        <taxon>eudicotyledons</taxon>
        <taxon>Gunneridae</taxon>
        <taxon>Pentapetalae</taxon>
        <taxon>rosids</taxon>
        <taxon>malvids</taxon>
        <taxon>Brassicales</taxon>
        <taxon>Brassicaceae</taxon>
        <taxon>Coluteocarpeae</taxon>
        <taxon>Microthlaspi</taxon>
    </lineage>
</organism>
<proteinExistence type="predicted"/>
<sequence length="70" mass="8108">MRFPMTFSYITRCFNKLVDEFEETWDDFRGSTQWLLSLAAEELRPQADDSEELNSALRLLLSSSISGRVS</sequence>
<keyword evidence="2" id="KW-1185">Reference proteome</keyword>
<dbReference type="Proteomes" id="UP000467841">
    <property type="component" value="Unassembled WGS sequence"/>
</dbReference>
<dbReference type="EMBL" id="CACVBM020001762">
    <property type="protein sequence ID" value="CAA7059219.1"/>
    <property type="molecule type" value="Genomic_DNA"/>
</dbReference>
<evidence type="ECO:0000313" key="1">
    <source>
        <dbReference type="EMBL" id="CAA7059219.1"/>
    </source>
</evidence>
<protein>
    <submittedName>
        <fullName evidence="1">Uncharacterized protein</fullName>
    </submittedName>
</protein>
<name>A0A6D2L0X7_9BRAS</name>
<reference evidence="1" key="1">
    <citation type="submission" date="2020-01" db="EMBL/GenBank/DDBJ databases">
        <authorList>
            <person name="Mishra B."/>
        </authorList>
    </citation>
    <scope>NUCLEOTIDE SEQUENCE [LARGE SCALE GENOMIC DNA]</scope>
</reference>
<gene>
    <name evidence="1" type="ORF">MERR_LOCUS46455</name>
</gene>
<comment type="caution">
    <text evidence="1">The sequence shown here is derived from an EMBL/GenBank/DDBJ whole genome shotgun (WGS) entry which is preliminary data.</text>
</comment>